<reference evidence="1 2" key="1">
    <citation type="submission" date="2015-09" db="EMBL/GenBank/DDBJ databases">
        <authorList>
            <consortium name="Pathogen Informatics"/>
        </authorList>
    </citation>
    <scope>NUCLEOTIDE SEQUENCE [LARGE SCALE GENOMIC DNA]</scope>
    <source>
        <strain evidence="1 2">2789STDY5834855</strain>
    </source>
</reference>
<dbReference type="GeneID" id="83012130"/>
<protein>
    <submittedName>
        <fullName evidence="1">Uncharacterized protein</fullName>
    </submittedName>
</protein>
<organism evidence="1 2">
    <name type="scientific">Clostridium disporicum</name>
    <dbReference type="NCBI Taxonomy" id="84024"/>
    <lineage>
        <taxon>Bacteria</taxon>
        <taxon>Bacillati</taxon>
        <taxon>Bacillota</taxon>
        <taxon>Clostridia</taxon>
        <taxon>Eubacteriales</taxon>
        <taxon>Clostridiaceae</taxon>
        <taxon>Clostridium</taxon>
    </lineage>
</organism>
<name>A0A173WLU7_9CLOT</name>
<accession>A0A173WLU7</accession>
<proteinExistence type="predicted"/>
<dbReference type="Proteomes" id="UP000095558">
    <property type="component" value="Unassembled WGS sequence"/>
</dbReference>
<sequence length="137" mass="15951">MYIAFGNRVLDSNDIKNIIEENTEFKVIKDMSKGSKREDIVAFNLSVSIDMLNEEISESININEEDEDSLFEEYMATTEELGFELEEYLPEDSIMDFKAYKWEPSDNDIKAVFVMANEELGNNKLKDVMRRLLTQVE</sequence>
<dbReference type="AlphaFoldDB" id="A0A173WLU7"/>
<evidence type="ECO:0000313" key="2">
    <source>
        <dbReference type="Proteomes" id="UP000095558"/>
    </source>
</evidence>
<gene>
    <name evidence="1" type="ORF">ERS852470_01232</name>
</gene>
<evidence type="ECO:0000313" key="1">
    <source>
        <dbReference type="EMBL" id="CUO01427.1"/>
    </source>
</evidence>
<dbReference type="OrthoDB" id="1755920at2"/>
<dbReference type="RefSeq" id="WP_042398765.1">
    <property type="nucleotide sequence ID" value="NZ_CYYT01000001.1"/>
</dbReference>
<dbReference type="EMBL" id="CYZV01000011">
    <property type="protein sequence ID" value="CUO01427.1"/>
    <property type="molecule type" value="Genomic_DNA"/>
</dbReference>